<dbReference type="Proteomes" id="UP001596270">
    <property type="component" value="Unassembled WGS sequence"/>
</dbReference>
<dbReference type="PROSITE" id="PS51257">
    <property type="entry name" value="PROKAR_LIPOPROTEIN"/>
    <property type="match status" value="1"/>
</dbReference>
<comment type="caution">
    <text evidence="1">The sequence shown here is derived from an EMBL/GenBank/DDBJ whole genome shotgun (WGS) entry which is preliminary data.</text>
</comment>
<reference evidence="2" key="1">
    <citation type="journal article" date="2019" name="Int. J. Syst. Evol. Microbiol.">
        <title>The Global Catalogue of Microorganisms (GCM) 10K type strain sequencing project: providing services to taxonomists for standard genome sequencing and annotation.</title>
        <authorList>
            <consortium name="The Broad Institute Genomics Platform"/>
            <consortium name="The Broad Institute Genome Sequencing Center for Infectious Disease"/>
            <person name="Wu L."/>
            <person name="Ma J."/>
        </authorList>
    </citation>
    <scope>NUCLEOTIDE SEQUENCE [LARGE SCALE GENOMIC DNA]</scope>
    <source>
        <strain evidence="2">CCUG 39402</strain>
    </source>
</reference>
<evidence type="ECO:0000313" key="2">
    <source>
        <dbReference type="Proteomes" id="UP001596270"/>
    </source>
</evidence>
<evidence type="ECO:0008006" key="3">
    <source>
        <dbReference type="Google" id="ProtNLM"/>
    </source>
</evidence>
<keyword evidence="2" id="KW-1185">Reference proteome</keyword>
<dbReference type="EMBL" id="JBHSRS010000084">
    <property type="protein sequence ID" value="MFC6283910.1"/>
    <property type="molecule type" value="Genomic_DNA"/>
</dbReference>
<sequence length="160" mass="17991">MPYRNTSFLNEGIPRSRRHLGAAIALAGLLLAACGGPPDDSPVAEVQQLLVGNWLREYDQEGVHVRRLLVLEPDGHFNETARVVDARGAVTEHVHAGTWTYDGTNLKRHYTSFDGRQPSAPTLPYATFQLRFESNYEFVGTDNVRRREVRYQRVEEGAAL</sequence>
<accession>A0ABW1U446</accession>
<gene>
    <name evidence="1" type="ORF">ACFQND_21995</name>
</gene>
<organism evidence="1 2">
    <name type="scientific">Polaromonas aquatica</name>
    <dbReference type="NCBI Taxonomy" id="332657"/>
    <lineage>
        <taxon>Bacteria</taxon>
        <taxon>Pseudomonadati</taxon>
        <taxon>Pseudomonadota</taxon>
        <taxon>Betaproteobacteria</taxon>
        <taxon>Burkholderiales</taxon>
        <taxon>Comamonadaceae</taxon>
        <taxon>Polaromonas</taxon>
    </lineage>
</organism>
<protein>
    <recommendedName>
        <fullName evidence="3">Lipocalin-like domain-containing protein</fullName>
    </recommendedName>
</protein>
<proteinExistence type="predicted"/>
<dbReference type="RefSeq" id="WP_371439679.1">
    <property type="nucleotide sequence ID" value="NZ_JBHSRS010000084.1"/>
</dbReference>
<name>A0ABW1U446_9BURK</name>
<evidence type="ECO:0000313" key="1">
    <source>
        <dbReference type="EMBL" id="MFC6283910.1"/>
    </source>
</evidence>